<gene>
    <name evidence="1" type="ORF">STURON_00584</name>
</gene>
<proteinExistence type="predicted"/>
<dbReference type="EMBL" id="CP012328">
    <property type="protein sequence ID" value="AKU79830.1"/>
    <property type="molecule type" value="Genomic_DNA"/>
</dbReference>
<name>A0A0K1P6C5_9MOLU</name>
<dbReference type="PATRIC" id="fig|216946.3.peg.587"/>
<sequence>MATKDYRYYACSKYIILLQIFVMRTNRLINYFRVNKNTYSKFKIKLELENTILLYKYKLNIQVINNFKNENFKLQLI</sequence>
<dbReference type="AlphaFoldDB" id="A0A0K1P6C5"/>
<reference evidence="1 2" key="1">
    <citation type="journal article" date="2015" name="Genome Announc.">
        <title>Complete Genome Sequence of Spiroplasma turonicum Strain Tab4cT, a Parasite of a Horse Fly, Haematopota sp. (Diptera: Tabanidae).</title>
        <authorList>
            <person name="Davis R.E."/>
            <person name="Shao J."/>
            <person name="Zhao Y."/>
            <person name="Gasparich G.E."/>
            <person name="Gaynor B.J."/>
            <person name="Donofrio N."/>
        </authorList>
    </citation>
    <scope>NUCLEOTIDE SEQUENCE [LARGE SCALE GENOMIC DNA]</scope>
    <source>
        <strain evidence="1 2">Tab4c</strain>
    </source>
</reference>
<keyword evidence="2" id="KW-1185">Reference proteome</keyword>
<accession>A0A0K1P6C5</accession>
<organism evidence="1 2">
    <name type="scientific">Spiroplasma turonicum</name>
    <dbReference type="NCBI Taxonomy" id="216946"/>
    <lineage>
        <taxon>Bacteria</taxon>
        <taxon>Bacillati</taxon>
        <taxon>Mycoplasmatota</taxon>
        <taxon>Mollicutes</taxon>
        <taxon>Entomoplasmatales</taxon>
        <taxon>Spiroplasmataceae</taxon>
        <taxon>Spiroplasma</taxon>
    </lineage>
</organism>
<evidence type="ECO:0000313" key="2">
    <source>
        <dbReference type="Proteomes" id="UP000067243"/>
    </source>
</evidence>
<dbReference type="RefSeq" id="WP_144416182.1">
    <property type="nucleotide sequence ID" value="NZ_CP013860.1"/>
</dbReference>
<dbReference type="Proteomes" id="UP000067243">
    <property type="component" value="Chromosome"/>
</dbReference>
<dbReference type="KEGG" id="stur:STURON_00584"/>
<evidence type="ECO:0000313" key="1">
    <source>
        <dbReference type="EMBL" id="AKU79830.1"/>
    </source>
</evidence>
<protein>
    <submittedName>
        <fullName evidence="1">Uncharacterized protein</fullName>
    </submittedName>
</protein>